<comment type="catalytic activity">
    <reaction evidence="4">
        <text>L-phenylalanyl-tRNA(Phe) + an N-terminal L-alpha-aminoacyl-[protein] = an N-terminal L-phenylalanyl-L-alpha-aminoacyl-[protein] + tRNA(Phe)</text>
        <dbReference type="Rhea" id="RHEA:43632"/>
        <dbReference type="Rhea" id="RHEA-COMP:9668"/>
        <dbReference type="Rhea" id="RHEA-COMP:9699"/>
        <dbReference type="Rhea" id="RHEA-COMP:10636"/>
        <dbReference type="Rhea" id="RHEA-COMP:10637"/>
        <dbReference type="ChEBI" id="CHEBI:78442"/>
        <dbReference type="ChEBI" id="CHEBI:78531"/>
        <dbReference type="ChEBI" id="CHEBI:78597"/>
        <dbReference type="ChEBI" id="CHEBI:83561"/>
        <dbReference type="EC" id="2.3.2.6"/>
    </reaction>
</comment>
<evidence type="ECO:0000256" key="4">
    <source>
        <dbReference type="HAMAP-Rule" id="MF_00688"/>
    </source>
</evidence>
<comment type="caution">
    <text evidence="5">The sequence shown here is derived from an EMBL/GenBank/DDBJ whole genome shotgun (WGS) entry which is preliminary data.</text>
</comment>
<dbReference type="Gene3D" id="3.40.630.70">
    <property type="entry name" value="Leucyl/phenylalanyl-tRNA-protein transferase, C-terminal domain"/>
    <property type="match status" value="1"/>
</dbReference>
<keyword evidence="1 4" id="KW-0963">Cytoplasm</keyword>
<comment type="similarity">
    <text evidence="4">Belongs to the L/F-transferase family.</text>
</comment>
<dbReference type="GO" id="GO:0030163">
    <property type="term" value="P:protein catabolic process"/>
    <property type="evidence" value="ECO:0007669"/>
    <property type="project" value="UniProtKB-UniRule"/>
</dbReference>
<accession>A0A3P1T773</accession>
<reference evidence="5 6" key="1">
    <citation type="submission" date="2018-11" db="EMBL/GenBank/DDBJ databases">
        <title>Genomes From Bacteria Associated with the Canine Oral Cavity: a Test Case for Automated Genome-Based Taxonomic Assignment.</title>
        <authorList>
            <person name="Coil D.A."/>
            <person name="Jospin G."/>
            <person name="Darling A.E."/>
            <person name="Wallis C."/>
            <person name="Davis I.J."/>
            <person name="Harris S."/>
            <person name="Eisen J.A."/>
            <person name="Holcombe L.J."/>
            <person name="O'Flynn C."/>
        </authorList>
    </citation>
    <scope>NUCLEOTIDE SEQUENCE [LARGE SCALE GENOMIC DNA]</scope>
    <source>
        <strain evidence="5 6">OH887_COT-365</strain>
    </source>
</reference>
<dbReference type="EC" id="2.3.2.6" evidence="4"/>
<dbReference type="OrthoDB" id="9790282at2"/>
<dbReference type="InterPro" id="IPR016181">
    <property type="entry name" value="Acyl_CoA_acyltransferase"/>
</dbReference>
<keyword evidence="3 4" id="KW-0012">Acyltransferase</keyword>
<gene>
    <name evidence="4" type="primary">aat</name>
    <name evidence="5" type="ORF">EII34_07890</name>
</gene>
<dbReference type="AlphaFoldDB" id="A0A3P1T773"/>
<dbReference type="Gene3D" id="3.30.70.3550">
    <property type="entry name" value="Leucyl/phenylalanyl-tRNA-protein transferase, N-terminal domain"/>
    <property type="match status" value="1"/>
</dbReference>
<dbReference type="InterPro" id="IPR042221">
    <property type="entry name" value="Leu/Phe-tRNA_Trfase_N"/>
</dbReference>
<evidence type="ECO:0000313" key="6">
    <source>
        <dbReference type="Proteomes" id="UP000280819"/>
    </source>
</evidence>
<dbReference type="GO" id="GO:0008914">
    <property type="term" value="F:leucyl-tRNA--protein transferase activity"/>
    <property type="evidence" value="ECO:0007669"/>
    <property type="project" value="UniProtKB-UniRule"/>
</dbReference>
<dbReference type="HAMAP" id="MF_00688">
    <property type="entry name" value="Leu_Phe_trans"/>
    <property type="match status" value="1"/>
</dbReference>
<dbReference type="Proteomes" id="UP000280819">
    <property type="component" value="Unassembled WGS sequence"/>
</dbReference>
<comment type="catalytic activity">
    <reaction evidence="4">
        <text>N-terminal L-lysyl-[protein] + L-leucyl-tRNA(Leu) = N-terminal L-leucyl-L-lysyl-[protein] + tRNA(Leu) + H(+)</text>
        <dbReference type="Rhea" id="RHEA:12340"/>
        <dbReference type="Rhea" id="RHEA-COMP:9613"/>
        <dbReference type="Rhea" id="RHEA-COMP:9622"/>
        <dbReference type="Rhea" id="RHEA-COMP:12670"/>
        <dbReference type="Rhea" id="RHEA-COMP:12671"/>
        <dbReference type="ChEBI" id="CHEBI:15378"/>
        <dbReference type="ChEBI" id="CHEBI:65249"/>
        <dbReference type="ChEBI" id="CHEBI:78442"/>
        <dbReference type="ChEBI" id="CHEBI:78494"/>
        <dbReference type="ChEBI" id="CHEBI:133043"/>
        <dbReference type="EC" id="2.3.2.6"/>
    </reaction>
</comment>
<evidence type="ECO:0000313" key="5">
    <source>
        <dbReference type="EMBL" id="RRD05244.1"/>
    </source>
</evidence>
<dbReference type="Pfam" id="PF03588">
    <property type="entry name" value="Leu_Phe_trans"/>
    <property type="match status" value="1"/>
</dbReference>
<comment type="catalytic activity">
    <reaction evidence="4">
        <text>N-terminal L-arginyl-[protein] + L-leucyl-tRNA(Leu) = N-terminal L-leucyl-L-arginyl-[protein] + tRNA(Leu) + H(+)</text>
        <dbReference type="Rhea" id="RHEA:50416"/>
        <dbReference type="Rhea" id="RHEA-COMP:9613"/>
        <dbReference type="Rhea" id="RHEA-COMP:9622"/>
        <dbReference type="Rhea" id="RHEA-COMP:12672"/>
        <dbReference type="Rhea" id="RHEA-COMP:12673"/>
        <dbReference type="ChEBI" id="CHEBI:15378"/>
        <dbReference type="ChEBI" id="CHEBI:64719"/>
        <dbReference type="ChEBI" id="CHEBI:78442"/>
        <dbReference type="ChEBI" id="CHEBI:78494"/>
        <dbReference type="ChEBI" id="CHEBI:133044"/>
        <dbReference type="EC" id="2.3.2.6"/>
    </reaction>
</comment>
<proteinExistence type="inferred from homology"/>
<sequence length="276" mass="30833">MEGIRRQPLRHGHRILVPAHPSRVAHRRPIPNACDTGNVLDSVFGSPRSWPRADLIGYTDEFDPRLALAAYCSGVFPMPLDQRMGWWSPMSRAVLPLDALRVTRSLRRSAARHTTTVDRAFDRVLGSCADPRRPGGWIDERITAVYTTLHHMGFAHSVETWDDQGRLVGGLYGILIAGLFAGESMFHHPELGRDASKVALMRLVADLRHAGVTLLDVQWQTPHLASLGVVEWPREIYLQRLVGALNRDHGTLWQGEPPRLSGRDLVRRLSPDPPAG</sequence>
<evidence type="ECO:0000256" key="2">
    <source>
        <dbReference type="ARBA" id="ARBA00022679"/>
    </source>
</evidence>
<name>A0A3P1T773_9ACTN</name>
<dbReference type="NCBIfam" id="TIGR00667">
    <property type="entry name" value="aat"/>
    <property type="match status" value="1"/>
</dbReference>
<comment type="function">
    <text evidence="4">Functions in the N-end rule pathway of protein degradation where it conjugates Leu, Phe and, less efficiently, Met from aminoacyl-tRNAs to the N-termini of proteins containing an N-terminal arginine or lysine.</text>
</comment>
<dbReference type="SUPFAM" id="SSF55729">
    <property type="entry name" value="Acyl-CoA N-acyltransferases (Nat)"/>
    <property type="match status" value="1"/>
</dbReference>
<dbReference type="InterPro" id="IPR042203">
    <property type="entry name" value="Leu/Phe-tRNA_Trfase_C"/>
</dbReference>
<dbReference type="GO" id="GO:0005737">
    <property type="term" value="C:cytoplasm"/>
    <property type="evidence" value="ECO:0007669"/>
    <property type="project" value="UniProtKB-SubCell"/>
</dbReference>
<dbReference type="PANTHER" id="PTHR30098:SF2">
    <property type="entry name" value="LEUCYL_PHENYLALANYL-TRNA--PROTEIN TRANSFERASE"/>
    <property type="match status" value="1"/>
</dbReference>
<evidence type="ECO:0000256" key="3">
    <source>
        <dbReference type="ARBA" id="ARBA00023315"/>
    </source>
</evidence>
<keyword evidence="2 4" id="KW-0808">Transferase</keyword>
<organism evidence="5 6">
    <name type="scientific">Arachnia propionica</name>
    <dbReference type="NCBI Taxonomy" id="1750"/>
    <lineage>
        <taxon>Bacteria</taxon>
        <taxon>Bacillati</taxon>
        <taxon>Actinomycetota</taxon>
        <taxon>Actinomycetes</taxon>
        <taxon>Propionibacteriales</taxon>
        <taxon>Propionibacteriaceae</taxon>
        <taxon>Arachnia</taxon>
    </lineage>
</organism>
<dbReference type="InterPro" id="IPR004616">
    <property type="entry name" value="Leu/Phe-tRNA_Trfase"/>
</dbReference>
<evidence type="ECO:0000256" key="1">
    <source>
        <dbReference type="ARBA" id="ARBA00022490"/>
    </source>
</evidence>
<protein>
    <recommendedName>
        <fullName evidence="4">Leucyl/phenylalanyl-tRNA--protein transferase</fullName>
        <ecNumber evidence="4">2.3.2.6</ecNumber>
    </recommendedName>
    <alternativeName>
        <fullName evidence="4">L/F-transferase</fullName>
    </alternativeName>
    <alternativeName>
        <fullName evidence="4">Leucyltransferase</fullName>
    </alternativeName>
    <alternativeName>
        <fullName evidence="4">Phenyalanyltransferase</fullName>
    </alternativeName>
</protein>
<dbReference type="PANTHER" id="PTHR30098">
    <property type="entry name" value="LEUCYL/PHENYLALANYL-TRNA--PROTEIN TRANSFERASE"/>
    <property type="match status" value="1"/>
</dbReference>
<comment type="subcellular location">
    <subcellularLocation>
        <location evidence="4">Cytoplasm</location>
    </subcellularLocation>
</comment>
<dbReference type="EMBL" id="RQZG01000007">
    <property type="protein sequence ID" value="RRD05244.1"/>
    <property type="molecule type" value="Genomic_DNA"/>
</dbReference>